<reference evidence="3" key="1">
    <citation type="submission" date="2019-02" db="EMBL/GenBank/DDBJ databases">
        <title>Deep-cultivation of Planctomycetes and their phenomic and genomic characterization uncovers novel biology.</title>
        <authorList>
            <person name="Wiegand S."/>
            <person name="Jogler M."/>
            <person name="Boedeker C."/>
            <person name="Pinto D."/>
            <person name="Vollmers J."/>
            <person name="Rivas-Marin E."/>
            <person name="Kohn T."/>
            <person name="Peeters S.H."/>
            <person name="Heuer A."/>
            <person name="Rast P."/>
            <person name="Oberbeckmann S."/>
            <person name="Bunk B."/>
            <person name="Jeske O."/>
            <person name="Meyerdierks A."/>
            <person name="Storesund J.E."/>
            <person name="Kallscheuer N."/>
            <person name="Luecker S."/>
            <person name="Lage O.M."/>
            <person name="Pohl T."/>
            <person name="Merkel B.J."/>
            <person name="Hornburger P."/>
            <person name="Mueller R.-W."/>
            <person name="Bruemmer F."/>
            <person name="Labrenz M."/>
            <person name="Spormann A.M."/>
            <person name="Op den Camp H."/>
            <person name="Overmann J."/>
            <person name="Amann R."/>
            <person name="Jetten M.S.M."/>
            <person name="Mascher T."/>
            <person name="Medema M.H."/>
            <person name="Devos D.P."/>
            <person name="Kaster A.-K."/>
            <person name="Ovreas L."/>
            <person name="Rohde M."/>
            <person name="Galperin M.Y."/>
            <person name="Jogler C."/>
        </authorList>
    </citation>
    <scope>NUCLEOTIDE SEQUENCE [LARGE SCALE GENOMIC DNA]</scope>
    <source>
        <strain evidence="3">Pan97</strain>
    </source>
</reference>
<accession>A0A518C4J0</accession>
<proteinExistence type="predicted"/>
<evidence type="ECO:0000313" key="2">
    <source>
        <dbReference type="EMBL" id="QDU74136.1"/>
    </source>
</evidence>
<evidence type="ECO:0000313" key="3">
    <source>
        <dbReference type="Proteomes" id="UP000318626"/>
    </source>
</evidence>
<dbReference type="AlphaFoldDB" id="A0A518C4J0"/>
<dbReference type="Proteomes" id="UP000318626">
    <property type="component" value="Chromosome"/>
</dbReference>
<feature type="region of interest" description="Disordered" evidence="1">
    <location>
        <begin position="1"/>
        <end position="23"/>
    </location>
</feature>
<dbReference type="EMBL" id="CP036289">
    <property type="protein sequence ID" value="QDU74136.1"/>
    <property type="molecule type" value="Genomic_DNA"/>
</dbReference>
<dbReference type="KEGG" id="bvo:Pan97_11410"/>
<evidence type="ECO:0000256" key="1">
    <source>
        <dbReference type="SAM" id="MobiDB-lite"/>
    </source>
</evidence>
<keyword evidence="3" id="KW-1185">Reference proteome</keyword>
<sequence length="248" mass="28740">MCLQPCPNRAAKTENPERKRRKTWTDRNIKAYRSWVQKNGPGYVGKLTIDCADFALFLLLTFAKENDLNIALTAGFSYRDPFADRDMRNPELSKAKSRVGAKDLFNVKQRNTVRIPFDELLPGDLLVSERHVQVVLNPRNTVSVSMRVNDFQKGETFLKRERAPVLEILQGNLRSDGPTKVQRRAYDLRVSTSGERNNRYYEYNDADDTYTRQSSGDGQGWSAYDEQVDFQPRRWSFGRFNLESLVER</sequence>
<protein>
    <submittedName>
        <fullName evidence="2">Uncharacterized protein</fullName>
    </submittedName>
</protein>
<feature type="compositionally biased region" description="Basic and acidic residues" evidence="1">
    <location>
        <begin position="11"/>
        <end position="23"/>
    </location>
</feature>
<gene>
    <name evidence="2" type="ORF">Pan97_11410</name>
</gene>
<name>A0A518C4J0_9BACT</name>
<organism evidence="2 3">
    <name type="scientific">Bremerella volcania</name>
    <dbReference type="NCBI Taxonomy" id="2527984"/>
    <lineage>
        <taxon>Bacteria</taxon>
        <taxon>Pseudomonadati</taxon>
        <taxon>Planctomycetota</taxon>
        <taxon>Planctomycetia</taxon>
        <taxon>Pirellulales</taxon>
        <taxon>Pirellulaceae</taxon>
        <taxon>Bremerella</taxon>
    </lineage>
</organism>